<evidence type="ECO:0000313" key="1">
    <source>
        <dbReference type="EMBL" id="REE00444.1"/>
    </source>
</evidence>
<name>A0A3D9L5R7_MARFU</name>
<evidence type="ECO:0000313" key="2">
    <source>
        <dbReference type="Proteomes" id="UP000256779"/>
    </source>
</evidence>
<gene>
    <name evidence="1" type="ORF">C7460_10565</name>
</gene>
<keyword evidence="2" id="KW-1185">Reference proteome</keyword>
<proteinExistence type="predicted"/>
<sequence>MIDTKKYLNGLLALMLGMILWSCVEDGPDTPAVQANYYVGIEAATDPASDVLAIASSLDEGVISPVNNGFEQPVWMTFLQGKNKIIATGYTSAPEFIAYELIDGQLAKGESFFLDEQTYAYDFVDENTLLITSSPRAGFSAKKIFVVDLQSMAIARTVSTTFGDIEADSLLAFPTDMKVRDDKLFISYYHIHANGNFSTPSANVARVAVFSYPDLTFEKEITDERAANIGRYYSHNALEMDENGDIYTFSSSSLACGFAPVPANNSAILRIRSGETAFDDSFYIDFETLSGGYKINDLIYAGNGKAVVRVLQEEETNADYLWAAYAPTSTSPLLSTGIVDLHAGTFTLLDNVPKGGGGWNTPHLVEGNTVYLGVSNSSYAGIYKIDTQSETAVEGATVDGNYAKAILSLKE</sequence>
<comment type="caution">
    <text evidence="1">The sequence shown here is derived from an EMBL/GenBank/DDBJ whole genome shotgun (WGS) entry which is preliminary data.</text>
</comment>
<dbReference type="RefSeq" id="WP_115867447.1">
    <property type="nucleotide sequence ID" value="NZ_QREG01000005.1"/>
</dbReference>
<dbReference type="EMBL" id="QREG01000005">
    <property type="protein sequence ID" value="REE00444.1"/>
    <property type="molecule type" value="Genomic_DNA"/>
</dbReference>
<dbReference type="OrthoDB" id="738440at2"/>
<protein>
    <submittedName>
        <fullName evidence="1">Uncharacterized protein DUF4374</fullName>
    </submittedName>
</protein>
<dbReference type="AlphaFoldDB" id="A0A3D9L5R7"/>
<organism evidence="1 2">
    <name type="scientific">Marinoscillum furvescens DSM 4134</name>
    <dbReference type="NCBI Taxonomy" id="1122208"/>
    <lineage>
        <taxon>Bacteria</taxon>
        <taxon>Pseudomonadati</taxon>
        <taxon>Bacteroidota</taxon>
        <taxon>Cytophagia</taxon>
        <taxon>Cytophagales</taxon>
        <taxon>Reichenbachiellaceae</taxon>
        <taxon>Marinoscillum</taxon>
    </lineage>
</organism>
<reference evidence="1 2" key="1">
    <citation type="submission" date="2018-07" db="EMBL/GenBank/DDBJ databases">
        <title>Genomic Encyclopedia of Type Strains, Phase IV (KMG-IV): sequencing the most valuable type-strain genomes for metagenomic binning, comparative biology and taxonomic classification.</title>
        <authorList>
            <person name="Goeker M."/>
        </authorList>
    </citation>
    <scope>NUCLEOTIDE SEQUENCE [LARGE SCALE GENOMIC DNA]</scope>
    <source>
        <strain evidence="1 2">DSM 4134</strain>
    </source>
</reference>
<dbReference type="Proteomes" id="UP000256779">
    <property type="component" value="Unassembled WGS sequence"/>
</dbReference>
<accession>A0A3D9L5R7</accession>